<name>A0A834L784_RHOSS</name>
<evidence type="ECO:0000259" key="3">
    <source>
        <dbReference type="Pfam" id="PF00244"/>
    </source>
</evidence>
<dbReference type="Proteomes" id="UP000626092">
    <property type="component" value="Unassembled WGS sequence"/>
</dbReference>
<gene>
    <name evidence="4" type="ORF">RHSIM_Rhsim12G0049600</name>
</gene>
<dbReference type="Pfam" id="PF00244">
    <property type="entry name" value="14-3-3"/>
    <property type="match status" value="1"/>
</dbReference>
<feature type="signal peptide" evidence="2">
    <location>
        <begin position="1"/>
        <end position="17"/>
    </location>
</feature>
<evidence type="ECO:0000313" key="4">
    <source>
        <dbReference type="EMBL" id="KAF7124921.1"/>
    </source>
</evidence>
<reference evidence="4" key="1">
    <citation type="submission" date="2019-11" db="EMBL/GenBank/DDBJ databases">
        <authorList>
            <person name="Liu Y."/>
            <person name="Hou J."/>
            <person name="Li T.-Q."/>
            <person name="Guan C.-H."/>
            <person name="Wu X."/>
            <person name="Wu H.-Z."/>
            <person name="Ling F."/>
            <person name="Zhang R."/>
            <person name="Shi X.-G."/>
            <person name="Ren J.-P."/>
            <person name="Chen E.-F."/>
            <person name="Sun J.-M."/>
        </authorList>
    </citation>
    <scope>NUCLEOTIDE SEQUENCE</scope>
    <source>
        <strain evidence="4">Adult_tree_wgs_1</strain>
        <tissue evidence="4">Leaves</tissue>
    </source>
</reference>
<proteinExistence type="inferred from homology"/>
<sequence length="471" mass="52061">MLFSTAASLFSAVYSSAIELYCGCYRVATRVLSKMVQVRVIMHNRKEAAAMVTKVILRIQPMRRTARLLGFSPGETVAREVKSSPLVVKGAEVVFQKKKSEKGSFCDSGEASSTLSDAVLKQDKSRILMARRVQYEGWIQTRNWRRLRREEPEEAGAESQAEPTAFVIGCEEDVWMEPVSSSLGNISMDESVKKEETSVVLGEGVPECEETCLRMDSRSCMEMEGSQCSGGEGILEEEPSAAAAARDVDDGDRSVANPSNNLMILAVPFFQSFTIFVLGFSGTSGGFNDFASNYMPEFLAFEKTGHSLSPKDKVCAVESDRNGLEKFAWDSNFESGFWQIMVRNSGGIGVGRFRWTADMIKGMVVLSWLGTCKSEELTVVEHNLLSVAYKKIIGARRTSWRIISSIDKKEESRGNAVHVVTSSSPRLQAHPVLHLRRLQKSLLFSSLSKDNGNWNPHALGNGERNGVDTIE</sequence>
<dbReference type="Gene3D" id="1.20.190.20">
    <property type="entry name" value="14-3-3 domain"/>
    <property type="match status" value="1"/>
</dbReference>
<comment type="caution">
    <text evidence="4">The sequence shown here is derived from an EMBL/GenBank/DDBJ whole genome shotgun (WGS) entry which is preliminary data.</text>
</comment>
<dbReference type="InterPro" id="IPR023410">
    <property type="entry name" value="14-3-3_domain"/>
</dbReference>
<dbReference type="EMBL" id="WJXA01000012">
    <property type="protein sequence ID" value="KAF7124921.1"/>
    <property type="molecule type" value="Genomic_DNA"/>
</dbReference>
<evidence type="ECO:0000256" key="1">
    <source>
        <dbReference type="ARBA" id="ARBA00006141"/>
    </source>
</evidence>
<keyword evidence="5" id="KW-1185">Reference proteome</keyword>
<accession>A0A834L784</accession>
<feature type="chain" id="PRO_5033033140" description="14-3-3 domain-containing protein" evidence="2">
    <location>
        <begin position="18"/>
        <end position="471"/>
    </location>
</feature>
<dbReference type="AlphaFoldDB" id="A0A834L784"/>
<comment type="similarity">
    <text evidence="1">Belongs to the 14-3-3 family.</text>
</comment>
<keyword evidence="2" id="KW-0732">Signal</keyword>
<dbReference type="PANTHER" id="PTHR18860">
    <property type="entry name" value="14-3-3 PROTEIN"/>
    <property type="match status" value="1"/>
</dbReference>
<protein>
    <recommendedName>
        <fullName evidence="3">14-3-3 domain-containing protein</fullName>
    </recommendedName>
</protein>
<evidence type="ECO:0000256" key="2">
    <source>
        <dbReference type="SAM" id="SignalP"/>
    </source>
</evidence>
<dbReference type="InterPro" id="IPR000308">
    <property type="entry name" value="14-3-3"/>
</dbReference>
<feature type="domain" description="14-3-3" evidence="3">
    <location>
        <begin position="358"/>
        <end position="418"/>
    </location>
</feature>
<dbReference type="SUPFAM" id="SSF48445">
    <property type="entry name" value="14-3-3 protein"/>
    <property type="match status" value="1"/>
</dbReference>
<organism evidence="4 5">
    <name type="scientific">Rhododendron simsii</name>
    <name type="common">Sims's rhododendron</name>
    <dbReference type="NCBI Taxonomy" id="118357"/>
    <lineage>
        <taxon>Eukaryota</taxon>
        <taxon>Viridiplantae</taxon>
        <taxon>Streptophyta</taxon>
        <taxon>Embryophyta</taxon>
        <taxon>Tracheophyta</taxon>
        <taxon>Spermatophyta</taxon>
        <taxon>Magnoliopsida</taxon>
        <taxon>eudicotyledons</taxon>
        <taxon>Gunneridae</taxon>
        <taxon>Pentapetalae</taxon>
        <taxon>asterids</taxon>
        <taxon>Ericales</taxon>
        <taxon>Ericaceae</taxon>
        <taxon>Ericoideae</taxon>
        <taxon>Rhodoreae</taxon>
        <taxon>Rhododendron</taxon>
    </lineage>
</organism>
<evidence type="ECO:0000313" key="5">
    <source>
        <dbReference type="Proteomes" id="UP000626092"/>
    </source>
</evidence>
<dbReference type="InterPro" id="IPR036815">
    <property type="entry name" value="14-3-3_dom_sf"/>
</dbReference>